<dbReference type="InterPro" id="IPR016162">
    <property type="entry name" value="Ald_DH_N"/>
</dbReference>
<accession>A0A179FHU7</accession>
<dbReference type="EMBL" id="LSBJ02000005">
    <property type="protein sequence ID" value="OAQ64583.1"/>
    <property type="molecule type" value="Genomic_DNA"/>
</dbReference>
<organism evidence="5 6">
    <name type="scientific">Pochonia chlamydosporia 170</name>
    <dbReference type="NCBI Taxonomy" id="1380566"/>
    <lineage>
        <taxon>Eukaryota</taxon>
        <taxon>Fungi</taxon>
        <taxon>Dikarya</taxon>
        <taxon>Ascomycota</taxon>
        <taxon>Pezizomycotina</taxon>
        <taxon>Sordariomycetes</taxon>
        <taxon>Hypocreomycetidae</taxon>
        <taxon>Hypocreales</taxon>
        <taxon>Clavicipitaceae</taxon>
        <taxon>Pochonia</taxon>
    </lineage>
</organism>
<dbReference type="CDD" id="cd07105">
    <property type="entry name" value="ALDH_SaliADH"/>
    <property type="match status" value="1"/>
</dbReference>
<dbReference type="Proteomes" id="UP000078397">
    <property type="component" value="Unassembled WGS sequence"/>
</dbReference>
<dbReference type="PROSITE" id="PS00070">
    <property type="entry name" value="ALDEHYDE_DEHYDR_CYS"/>
    <property type="match status" value="1"/>
</dbReference>
<dbReference type="PANTHER" id="PTHR43353:SF2">
    <property type="entry name" value="ALDEHYDE DEHYDROGENASE FAMILY PROTEIN (AFU_ORTHOLOGUE AFUA_8G05520)"/>
    <property type="match status" value="1"/>
</dbReference>
<dbReference type="InterPro" id="IPR050740">
    <property type="entry name" value="Aldehyde_DH_Superfamily"/>
</dbReference>
<evidence type="ECO:0000256" key="1">
    <source>
        <dbReference type="ARBA" id="ARBA00009986"/>
    </source>
</evidence>
<evidence type="ECO:0000256" key="2">
    <source>
        <dbReference type="ARBA" id="ARBA00022857"/>
    </source>
</evidence>
<dbReference type="AlphaFoldDB" id="A0A179FHU7"/>
<dbReference type="OrthoDB" id="310895at2759"/>
<name>A0A179FHU7_METCM</name>
<dbReference type="Pfam" id="PF00171">
    <property type="entry name" value="Aldedh"/>
    <property type="match status" value="1"/>
</dbReference>
<dbReference type="KEGG" id="pchm:VFPPC_05839"/>
<dbReference type="PANTHER" id="PTHR43353">
    <property type="entry name" value="SUCCINATE-SEMIALDEHYDE DEHYDROGENASE, MITOCHONDRIAL"/>
    <property type="match status" value="1"/>
</dbReference>
<dbReference type="GO" id="GO:0004777">
    <property type="term" value="F:succinate-semialdehyde dehydrogenase (NAD+) activity"/>
    <property type="evidence" value="ECO:0007669"/>
    <property type="project" value="TreeGrafter"/>
</dbReference>
<keyword evidence="2" id="KW-0521">NADP</keyword>
<evidence type="ECO:0000259" key="4">
    <source>
        <dbReference type="Pfam" id="PF00171"/>
    </source>
</evidence>
<comment type="caution">
    <text evidence="5">The sequence shown here is derived from an EMBL/GenBank/DDBJ whole genome shotgun (WGS) entry which is preliminary data.</text>
</comment>
<dbReference type="Gene3D" id="3.40.605.10">
    <property type="entry name" value="Aldehyde Dehydrogenase, Chain A, domain 1"/>
    <property type="match status" value="1"/>
</dbReference>
<dbReference type="InterPro" id="IPR016161">
    <property type="entry name" value="Ald_DH/histidinol_DH"/>
</dbReference>
<dbReference type="InterPro" id="IPR016163">
    <property type="entry name" value="Ald_DH_C"/>
</dbReference>
<gene>
    <name evidence="5" type="ORF">VFPPC_05839</name>
</gene>
<dbReference type="Gene3D" id="3.40.309.10">
    <property type="entry name" value="Aldehyde Dehydrogenase, Chain A, domain 2"/>
    <property type="match status" value="1"/>
</dbReference>
<dbReference type="RefSeq" id="XP_018141897.1">
    <property type="nucleotide sequence ID" value="XM_018284966.1"/>
</dbReference>
<comment type="similarity">
    <text evidence="1">Belongs to the aldehyde dehydrogenase family.</text>
</comment>
<dbReference type="FunFam" id="3.40.605.10:FF:000012">
    <property type="entry name" value="NAD-dependent succinate-semialdehyde dehydrogenase"/>
    <property type="match status" value="1"/>
</dbReference>
<dbReference type="SUPFAM" id="SSF53720">
    <property type="entry name" value="ALDH-like"/>
    <property type="match status" value="1"/>
</dbReference>
<dbReference type="STRING" id="1380566.A0A179FHU7"/>
<evidence type="ECO:0000313" key="5">
    <source>
        <dbReference type="EMBL" id="OAQ64583.1"/>
    </source>
</evidence>
<evidence type="ECO:0000256" key="3">
    <source>
        <dbReference type="ARBA" id="ARBA00023002"/>
    </source>
</evidence>
<dbReference type="InterPro" id="IPR015590">
    <property type="entry name" value="Aldehyde_DH_dom"/>
</dbReference>
<dbReference type="GO" id="GO:0009450">
    <property type="term" value="P:gamma-aminobutyric acid catabolic process"/>
    <property type="evidence" value="ECO:0007669"/>
    <property type="project" value="TreeGrafter"/>
</dbReference>
<proteinExistence type="inferred from homology"/>
<sequence>MSGKPTNIPLIINGKEETGSETFDVVSPYTGKTCWTATSATPQDAVKAVEASQAAFPAWSQTKPTVRRDILLKAADILESRMEENAEMVRTEMGADVGTSQFFIVPMSIRMLRDIASRITSICGSVPVVEQEGQSAIVYKEPMGVILGIVPWNAPFVFGIRSAACALAAGNTTIIKSSELSPGCYWAIGRAFQEAGLPAGCLNVVSCRPQDAPDVVNAMIEHPAVRKVNFTGSSAVGRKIARTCGQNLKPCLMELGGKNSSIVCADANLEVAVKEVLAGALLNSGQICMATDRIVLHSSIASEFIAALKKALESTANESNSLPTLVTAASKARVEAVIESAISSGAHLIHGSLAQNKDGDSSVRMAPIILGGAKEGMTLWQEEAFAPVAACMIVNKDEEAVKIANQGGYGLSAAIFTEDLRKGFALAKKIESGAVHINSMTVHDEPVLPHGGVKNSGWGRFNGSMGLEEFLVTKTVTWKD</sequence>
<dbReference type="InterPro" id="IPR016160">
    <property type="entry name" value="Ald_DH_CS_CYS"/>
</dbReference>
<dbReference type="GeneID" id="28848960"/>
<evidence type="ECO:0000313" key="6">
    <source>
        <dbReference type="Proteomes" id="UP000078397"/>
    </source>
</evidence>
<reference evidence="5 6" key="1">
    <citation type="journal article" date="2016" name="PLoS Pathog.">
        <title>Biosynthesis of antibiotic leucinostatins in bio-control fungus Purpureocillium lilacinum and their inhibition on phytophthora revealed by genome mining.</title>
        <authorList>
            <person name="Wang G."/>
            <person name="Liu Z."/>
            <person name="Lin R."/>
            <person name="Li E."/>
            <person name="Mao Z."/>
            <person name="Ling J."/>
            <person name="Yang Y."/>
            <person name="Yin W.B."/>
            <person name="Xie B."/>
        </authorList>
    </citation>
    <scope>NUCLEOTIDE SEQUENCE [LARGE SCALE GENOMIC DNA]</scope>
    <source>
        <strain evidence="5">170</strain>
    </source>
</reference>
<feature type="domain" description="Aldehyde dehydrogenase" evidence="4">
    <location>
        <begin position="19"/>
        <end position="476"/>
    </location>
</feature>
<protein>
    <submittedName>
        <fullName evidence="5">Aldehyde dehydrogenase family protein</fullName>
    </submittedName>
</protein>
<keyword evidence="6" id="KW-1185">Reference proteome</keyword>
<keyword evidence="3" id="KW-0560">Oxidoreductase</keyword>